<dbReference type="AlphaFoldDB" id="A0A7J6XJI6"/>
<dbReference type="Proteomes" id="UP000583944">
    <property type="component" value="Unassembled WGS sequence"/>
</dbReference>
<dbReference type="VEuPathDB" id="TriTrypDB:ECC02_012699"/>
<evidence type="ECO:0000313" key="3">
    <source>
        <dbReference type="Proteomes" id="UP000583944"/>
    </source>
</evidence>
<name>A0A7J6XJI6_TRYCR</name>
<reference evidence="1 3" key="1">
    <citation type="journal article" date="2019" name="Genome Biol. Evol.">
        <title>Nanopore Sequencing Significantly Improves Genome Assembly of the Protozoan Parasite Trypanosoma cruzi.</title>
        <authorList>
            <person name="Diaz-Viraque F."/>
            <person name="Pita S."/>
            <person name="Greif G."/>
            <person name="de Souza R.C.M."/>
            <person name="Iraola G."/>
            <person name="Robello C."/>
        </authorList>
    </citation>
    <scope>NUCLEOTIDE SEQUENCE [LARGE SCALE GENOMIC DNA]</scope>
    <source>
        <strain evidence="1 3">Berenice</strain>
    </source>
</reference>
<dbReference type="VEuPathDB" id="TriTrypDB:ECC02_011142"/>
<gene>
    <name evidence="2" type="ORF">ECC02_011142</name>
    <name evidence="1" type="ORF">ECC02_012699</name>
</gene>
<accession>A0A7J6XJI6</accession>
<evidence type="ECO:0008006" key="4">
    <source>
        <dbReference type="Google" id="ProtNLM"/>
    </source>
</evidence>
<evidence type="ECO:0000313" key="2">
    <source>
        <dbReference type="EMBL" id="KAF5216106.1"/>
    </source>
</evidence>
<organism evidence="1 3">
    <name type="scientific">Trypanosoma cruzi</name>
    <dbReference type="NCBI Taxonomy" id="5693"/>
    <lineage>
        <taxon>Eukaryota</taxon>
        <taxon>Discoba</taxon>
        <taxon>Euglenozoa</taxon>
        <taxon>Kinetoplastea</taxon>
        <taxon>Metakinetoplastina</taxon>
        <taxon>Trypanosomatida</taxon>
        <taxon>Trypanosomatidae</taxon>
        <taxon>Trypanosoma</taxon>
        <taxon>Schizotrypanum</taxon>
    </lineage>
</organism>
<comment type="caution">
    <text evidence="1">The sequence shown here is derived from an EMBL/GenBank/DDBJ whole genome shotgun (WGS) entry which is preliminary data.</text>
</comment>
<sequence length="201" mass="21822">MQTSANIQTETQINGCLHYSIPCEHFWLYCCCGDGCACMKWCALNMNEGQSQDNKLLCDGYWLHFPWTNNSRGVRGSPFLLLLCFCVAVCAAPPHVCVRTLREACRHDGPLSPYVHAVEPCVPLLFASPSSICVLVLWQGCVVCVPAAVDWSVCRAWCAAYGACLAAALSSCGVPSVCVCRTSRLPCCSPCPSLCRSAPHH</sequence>
<dbReference type="EMBL" id="JABDHM010000234">
    <property type="protein sequence ID" value="KAF5216106.1"/>
    <property type="molecule type" value="Genomic_DNA"/>
</dbReference>
<protein>
    <recommendedName>
        <fullName evidence="4">Mucin TcMUC</fullName>
    </recommendedName>
</protein>
<dbReference type="EMBL" id="JABDHM010000448">
    <property type="protein sequence ID" value="KAF5214679.1"/>
    <property type="molecule type" value="Genomic_DNA"/>
</dbReference>
<proteinExistence type="predicted"/>
<evidence type="ECO:0000313" key="1">
    <source>
        <dbReference type="EMBL" id="KAF5214679.1"/>
    </source>
</evidence>
<reference evidence="1" key="2">
    <citation type="submission" date="2020-04" db="EMBL/GenBank/DDBJ databases">
        <authorList>
            <person name="Diaz Viraque F."/>
        </authorList>
    </citation>
    <scope>NUCLEOTIDE SEQUENCE</scope>
    <source>
        <strain evidence="1">Berenice</strain>
    </source>
</reference>